<keyword evidence="3" id="KW-0804">Transcription</keyword>
<comment type="caution">
    <text evidence="6">The sequence shown here is derived from an EMBL/GenBank/DDBJ whole genome shotgun (WGS) entry which is preliminary data.</text>
</comment>
<sequence>MTQTTSGRPARGGRRRDESRDGVILDAALDVLVETGFDGMTVDAVAARARAGKATMYRRWPSKVDLVLDAVARMESGDVDLDHLPDTGSLRGDITGLMRAETLEDGGRRLRVLASLAAMTAREPRLGAAADEVGFGTWERANRVLIERALDRGEFPREHVDVDVLSRLVPQLCAARACVQQQPITREFLLSVLDGVLLPALRGSGPTG</sequence>
<proteinExistence type="predicted"/>
<dbReference type="Pfam" id="PF00440">
    <property type="entry name" value="TetR_N"/>
    <property type="match status" value="1"/>
</dbReference>
<dbReference type="InterPro" id="IPR009057">
    <property type="entry name" value="Homeodomain-like_sf"/>
</dbReference>
<dbReference type="EMBL" id="JBBIAA010000001">
    <property type="protein sequence ID" value="MEJ5943932.1"/>
    <property type="molecule type" value="Genomic_DNA"/>
</dbReference>
<dbReference type="SUPFAM" id="SSF46689">
    <property type="entry name" value="Homeodomain-like"/>
    <property type="match status" value="1"/>
</dbReference>
<dbReference type="RefSeq" id="WP_339573322.1">
    <property type="nucleotide sequence ID" value="NZ_JBBIAA010000001.1"/>
</dbReference>
<dbReference type="Gene3D" id="1.10.357.10">
    <property type="entry name" value="Tetracycline Repressor, domain 2"/>
    <property type="match status" value="1"/>
</dbReference>
<evidence type="ECO:0000256" key="2">
    <source>
        <dbReference type="ARBA" id="ARBA00023125"/>
    </source>
</evidence>
<evidence type="ECO:0000259" key="5">
    <source>
        <dbReference type="PROSITE" id="PS50977"/>
    </source>
</evidence>
<dbReference type="Gene3D" id="1.10.10.60">
    <property type="entry name" value="Homeodomain-like"/>
    <property type="match status" value="1"/>
</dbReference>
<dbReference type="InterPro" id="IPR011075">
    <property type="entry name" value="TetR_C"/>
</dbReference>
<name>A0ABU8RFU5_9ACTN</name>
<dbReference type="Proteomes" id="UP001387100">
    <property type="component" value="Unassembled WGS sequence"/>
</dbReference>
<dbReference type="PROSITE" id="PS50977">
    <property type="entry name" value="HTH_TETR_2"/>
    <property type="match status" value="1"/>
</dbReference>
<feature type="DNA-binding region" description="H-T-H motif" evidence="4">
    <location>
        <begin position="41"/>
        <end position="60"/>
    </location>
</feature>
<keyword evidence="1" id="KW-0805">Transcription regulation</keyword>
<dbReference type="SUPFAM" id="SSF48498">
    <property type="entry name" value="Tetracyclin repressor-like, C-terminal domain"/>
    <property type="match status" value="1"/>
</dbReference>
<dbReference type="InterPro" id="IPR023772">
    <property type="entry name" value="DNA-bd_HTH_TetR-type_CS"/>
</dbReference>
<dbReference type="InterPro" id="IPR001647">
    <property type="entry name" value="HTH_TetR"/>
</dbReference>
<evidence type="ECO:0000313" key="7">
    <source>
        <dbReference type="Proteomes" id="UP001387100"/>
    </source>
</evidence>
<dbReference type="PANTHER" id="PTHR30055">
    <property type="entry name" value="HTH-TYPE TRANSCRIPTIONAL REGULATOR RUTR"/>
    <property type="match status" value="1"/>
</dbReference>
<organism evidence="6 7">
    <name type="scientific">Pseudokineococcus basanitobsidens</name>
    <dbReference type="NCBI Taxonomy" id="1926649"/>
    <lineage>
        <taxon>Bacteria</taxon>
        <taxon>Bacillati</taxon>
        <taxon>Actinomycetota</taxon>
        <taxon>Actinomycetes</taxon>
        <taxon>Kineosporiales</taxon>
        <taxon>Kineosporiaceae</taxon>
        <taxon>Pseudokineococcus</taxon>
    </lineage>
</organism>
<keyword evidence="7" id="KW-1185">Reference proteome</keyword>
<evidence type="ECO:0000313" key="6">
    <source>
        <dbReference type="EMBL" id="MEJ5943932.1"/>
    </source>
</evidence>
<protein>
    <submittedName>
        <fullName evidence="6">TetR/AcrR family transcriptional regulator C-terminal ligand-binding domain-containing protein</fullName>
    </submittedName>
</protein>
<reference evidence="6 7" key="1">
    <citation type="journal article" date="2017" name="Int. J. Syst. Evol. Microbiol.">
        <title>Pseudokineococcus basanitobsidens sp. nov., isolated from volcanic rock.</title>
        <authorList>
            <person name="Lee D.W."/>
            <person name="Park M.Y."/>
            <person name="Kim J.J."/>
            <person name="Kim B.S."/>
        </authorList>
    </citation>
    <scope>NUCLEOTIDE SEQUENCE [LARGE SCALE GENOMIC DNA]</scope>
    <source>
        <strain evidence="6 7">DSM 103726</strain>
    </source>
</reference>
<evidence type="ECO:0000256" key="3">
    <source>
        <dbReference type="ARBA" id="ARBA00023163"/>
    </source>
</evidence>
<dbReference type="PANTHER" id="PTHR30055:SF148">
    <property type="entry name" value="TETR-FAMILY TRANSCRIPTIONAL REGULATOR"/>
    <property type="match status" value="1"/>
</dbReference>
<dbReference type="Pfam" id="PF16859">
    <property type="entry name" value="TetR_C_11"/>
    <property type="match status" value="1"/>
</dbReference>
<gene>
    <name evidence="6" type="ORF">WDZ17_01305</name>
</gene>
<dbReference type="PROSITE" id="PS01081">
    <property type="entry name" value="HTH_TETR_1"/>
    <property type="match status" value="1"/>
</dbReference>
<feature type="domain" description="HTH tetR-type" evidence="5">
    <location>
        <begin position="18"/>
        <end position="78"/>
    </location>
</feature>
<evidence type="ECO:0000256" key="4">
    <source>
        <dbReference type="PROSITE-ProRule" id="PRU00335"/>
    </source>
</evidence>
<keyword evidence="2 4" id="KW-0238">DNA-binding</keyword>
<evidence type="ECO:0000256" key="1">
    <source>
        <dbReference type="ARBA" id="ARBA00023015"/>
    </source>
</evidence>
<dbReference type="InterPro" id="IPR036271">
    <property type="entry name" value="Tet_transcr_reg_TetR-rel_C_sf"/>
</dbReference>
<dbReference type="PRINTS" id="PR00455">
    <property type="entry name" value="HTHTETR"/>
</dbReference>
<dbReference type="InterPro" id="IPR050109">
    <property type="entry name" value="HTH-type_TetR-like_transc_reg"/>
</dbReference>
<accession>A0ABU8RFU5</accession>